<reference evidence="19 20" key="1">
    <citation type="journal article" date="2019" name="Int. J. Syst. Evol. Microbiol.">
        <title>The Global Catalogue of Microorganisms (GCM) 10K type strain sequencing project: providing services to taxonomists for standard genome sequencing and annotation.</title>
        <authorList>
            <consortium name="The Broad Institute Genomics Platform"/>
            <consortium name="The Broad Institute Genome Sequencing Center for Infectious Disease"/>
            <person name="Wu L."/>
            <person name="Ma J."/>
        </authorList>
    </citation>
    <scope>NUCLEOTIDE SEQUENCE [LARGE SCALE GENOMIC DNA]</scope>
    <source>
        <strain evidence="19 20">JCM 15900</strain>
    </source>
</reference>
<comment type="caution">
    <text evidence="19">The sequence shown here is derived from an EMBL/GenBank/DDBJ whole genome shotgun (WGS) entry which is preliminary data.</text>
</comment>
<sequence length="379" mass="38852">MRLADLTTFRVGGPAADVTVAATAEELRAFVRSHPLRAAQSPAELAQGPAGPDVLFVAGGSNLLVADEGFAGPVCVIRTSGLEWEEADGGDLVRVTAQAGHTWDALVAETVERGLAGLEALSGIPGSVGASPVQNVGAYGAEVADTLVSVRVLDRMTGEERELAPEELGFGYRTSLLKRSAAQLGAVRYVVLAVTFALRAGGAQGGAPVRYGQLAGALGVELGARVEVAAVREAVLALRASKGMVLDPADHDTWSAGSFFTNPILPLPVDEDGGRAAPESVLPAGAPAYPARDPLTGEPDPAVVKTSAAWLIDHAGFTKGYALPGGRAGLSAKHTLALTNRGGAAAADILDLAVHIRDGVERAYGIRMEPEPNLVGLTL</sequence>
<dbReference type="SUPFAM" id="SSF56194">
    <property type="entry name" value="Uridine diphospho-N-Acetylenolpyruvylglucosamine reductase, MurB, C-terminal domain"/>
    <property type="match status" value="1"/>
</dbReference>
<evidence type="ECO:0000256" key="13">
    <source>
        <dbReference type="ARBA" id="ARBA00023002"/>
    </source>
</evidence>
<dbReference type="PROSITE" id="PS51387">
    <property type="entry name" value="FAD_PCMH"/>
    <property type="match status" value="1"/>
</dbReference>
<keyword evidence="14 17" id="KW-0131">Cell cycle</keyword>
<keyword evidence="12 17" id="KW-0573">Peptidoglycan synthesis</keyword>
<evidence type="ECO:0000313" key="20">
    <source>
        <dbReference type="Proteomes" id="UP001500984"/>
    </source>
</evidence>
<keyword evidence="9 17" id="KW-0274">FAD</keyword>
<evidence type="ECO:0000256" key="10">
    <source>
        <dbReference type="ARBA" id="ARBA00022857"/>
    </source>
</evidence>
<keyword evidence="20" id="KW-1185">Reference proteome</keyword>
<dbReference type="InterPro" id="IPR011601">
    <property type="entry name" value="MurB_C"/>
</dbReference>
<evidence type="ECO:0000256" key="5">
    <source>
        <dbReference type="ARBA" id="ARBA00010485"/>
    </source>
</evidence>
<protein>
    <recommendedName>
        <fullName evidence="17">UDP-N-acetylenolpyruvoylglucosamine reductase</fullName>
        <ecNumber evidence="17">1.3.1.98</ecNumber>
    </recommendedName>
    <alternativeName>
        <fullName evidence="17">UDP-N-acetylmuramate dehydrogenase</fullName>
    </alternativeName>
</protein>
<dbReference type="SUPFAM" id="SSF56176">
    <property type="entry name" value="FAD-binding/transporter-associated domain-like"/>
    <property type="match status" value="1"/>
</dbReference>
<dbReference type="InterPro" id="IPR036635">
    <property type="entry name" value="MurB_C_sf"/>
</dbReference>
<name>A0ABN2WW81_9MICO</name>
<evidence type="ECO:0000256" key="8">
    <source>
        <dbReference type="ARBA" id="ARBA00022630"/>
    </source>
</evidence>
<dbReference type="Gene3D" id="3.90.78.10">
    <property type="entry name" value="UDP-N-acetylenolpyruvoylglucosamine reductase, C-terminal domain"/>
    <property type="match status" value="1"/>
</dbReference>
<keyword evidence="10 17" id="KW-0521">NADP</keyword>
<organism evidence="19 20">
    <name type="scientific">Brevibacterium salitolerans</name>
    <dbReference type="NCBI Taxonomy" id="1403566"/>
    <lineage>
        <taxon>Bacteria</taxon>
        <taxon>Bacillati</taxon>
        <taxon>Actinomycetota</taxon>
        <taxon>Actinomycetes</taxon>
        <taxon>Micrococcales</taxon>
        <taxon>Brevibacteriaceae</taxon>
        <taxon>Brevibacterium</taxon>
    </lineage>
</organism>
<dbReference type="RefSeq" id="WP_344337305.1">
    <property type="nucleotide sequence ID" value="NZ_BAAAPZ010000008.1"/>
</dbReference>
<comment type="cofactor">
    <cofactor evidence="1 17">
        <name>FAD</name>
        <dbReference type="ChEBI" id="CHEBI:57692"/>
    </cofactor>
</comment>
<evidence type="ECO:0000256" key="7">
    <source>
        <dbReference type="ARBA" id="ARBA00022618"/>
    </source>
</evidence>
<dbReference type="InterPro" id="IPR036318">
    <property type="entry name" value="FAD-bd_PCMH-like_sf"/>
</dbReference>
<evidence type="ECO:0000256" key="15">
    <source>
        <dbReference type="ARBA" id="ARBA00023316"/>
    </source>
</evidence>
<evidence type="ECO:0000256" key="2">
    <source>
        <dbReference type="ARBA" id="ARBA00003921"/>
    </source>
</evidence>
<evidence type="ECO:0000256" key="17">
    <source>
        <dbReference type="HAMAP-Rule" id="MF_00037"/>
    </source>
</evidence>
<gene>
    <name evidence="17" type="primary">murB</name>
    <name evidence="19" type="ORF">GCM10009823_22520</name>
</gene>
<dbReference type="Pfam" id="PF02873">
    <property type="entry name" value="MurB_C"/>
    <property type="match status" value="1"/>
</dbReference>
<dbReference type="Proteomes" id="UP001500984">
    <property type="component" value="Unassembled WGS sequence"/>
</dbReference>
<dbReference type="EMBL" id="BAAAPZ010000008">
    <property type="protein sequence ID" value="GAA2100251.1"/>
    <property type="molecule type" value="Genomic_DNA"/>
</dbReference>
<comment type="function">
    <text evidence="2 17">Cell wall formation.</text>
</comment>
<dbReference type="InterPro" id="IPR016169">
    <property type="entry name" value="FAD-bd_PCMH_sub2"/>
</dbReference>
<evidence type="ECO:0000256" key="12">
    <source>
        <dbReference type="ARBA" id="ARBA00022984"/>
    </source>
</evidence>
<keyword evidence="11 17" id="KW-0133">Cell shape</keyword>
<evidence type="ECO:0000256" key="14">
    <source>
        <dbReference type="ARBA" id="ARBA00023306"/>
    </source>
</evidence>
<feature type="active site" evidence="17">
    <location>
        <position position="371"/>
    </location>
</feature>
<comment type="catalytic activity">
    <reaction evidence="16 17">
        <text>UDP-N-acetyl-alpha-D-muramate + NADP(+) = UDP-N-acetyl-3-O-(1-carboxyvinyl)-alpha-D-glucosamine + NADPH + H(+)</text>
        <dbReference type="Rhea" id="RHEA:12248"/>
        <dbReference type="ChEBI" id="CHEBI:15378"/>
        <dbReference type="ChEBI" id="CHEBI:57783"/>
        <dbReference type="ChEBI" id="CHEBI:58349"/>
        <dbReference type="ChEBI" id="CHEBI:68483"/>
        <dbReference type="ChEBI" id="CHEBI:70757"/>
        <dbReference type="EC" id="1.3.1.98"/>
    </reaction>
</comment>
<dbReference type="PANTHER" id="PTHR21071">
    <property type="entry name" value="UDP-N-ACETYLENOLPYRUVOYLGLUCOSAMINE REDUCTASE"/>
    <property type="match status" value="1"/>
</dbReference>
<feature type="active site" description="Proton donor" evidence="17">
    <location>
        <position position="258"/>
    </location>
</feature>
<feature type="active site" evidence="17">
    <location>
        <position position="173"/>
    </location>
</feature>
<evidence type="ECO:0000256" key="4">
    <source>
        <dbReference type="ARBA" id="ARBA00004752"/>
    </source>
</evidence>
<dbReference type="NCBIfam" id="TIGR00179">
    <property type="entry name" value="murB"/>
    <property type="match status" value="1"/>
</dbReference>
<dbReference type="Gene3D" id="3.30.465.10">
    <property type="match status" value="1"/>
</dbReference>
<keyword evidence="13 17" id="KW-0560">Oxidoreductase</keyword>
<keyword evidence="7 17" id="KW-0132">Cell division</keyword>
<evidence type="ECO:0000256" key="1">
    <source>
        <dbReference type="ARBA" id="ARBA00001974"/>
    </source>
</evidence>
<dbReference type="HAMAP" id="MF_00037">
    <property type="entry name" value="MurB"/>
    <property type="match status" value="1"/>
</dbReference>
<keyword evidence="15 17" id="KW-0961">Cell wall biogenesis/degradation</keyword>
<dbReference type="Pfam" id="PF01565">
    <property type="entry name" value="FAD_binding_4"/>
    <property type="match status" value="1"/>
</dbReference>
<evidence type="ECO:0000256" key="16">
    <source>
        <dbReference type="ARBA" id="ARBA00048914"/>
    </source>
</evidence>
<evidence type="ECO:0000313" key="19">
    <source>
        <dbReference type="EMBL" id="GAA2100251.1"/>
    </source>
</evidence>
<feature type="domain" description="FAD-binding PCMH-type" evidence="18">
    <location>
        <begin position="11"/>
        <end position="197"/>
    </location>
</feature>
<keyword evidence="6 17" id="KW-0963">Cytoplasm</keyword>
<evidence type="ECO:0000259" key="18">
    <source>
        <dbReference type="PROSITE" id="PS51387"/>
    </source>
</evidence>
<dbReference type="InterPro" id="IPR006094">
    <property type="entry name" value="Oxid_FAD_bind_N"/>
</dbReference>
<keyword evidence="8 17" id="KW-0285">Flavoprotein</keyword>
<evidence type="ECO:0000256" key="3">
    <source>
        <dbReference type="ARBA" id="ARBA00004496"/>
    </source>
</evidence>
<accession>A0ABN2WW81</accession>
<dbReference type="PANTHER" id="PTHR21071:SF4">
    <property type="entry name" value="UDP-N-ACETYLENOLPYRUVOYLGLUCOSAMINE REDUCTASE"/>
    <property type="match status" value="1"/>
</dbReference>
<comment type="similarity">
    <text evidence="5 17">Belongs to the MurB family.</text>
</comment>
<dbReference type="InterPro" id="IPR003170">
    <property type="entry name" value="MurB"/>
</dbReference>
<evidence type="ECO:0000256" key="6">
    <source>
        <dbReference type="ARBA" id="ARBA00022490"/>
    </source>
</evidence>
<evidence type="ECO:0000256" key="11">
    <source>
        <dbReference type="ARBA" id="ARBA00022960"/>
    </source>
</evidence>
<dbReference type="EC" id="1.3.1.98" evidence="17"/>
<evidence type="ECO:0000256" key="9">
    <source>
        <dbReference type="ARBA" id="ARBA00022827"/>
    </source>
</evidence>
<dbReference type="NCBIfam" id="NF010478">
    <property type="entry name" value="PRK13903.1"/>
    <property type="match status" value="1"/>
</dbReference>
<comment type="subcellular location">
    <subcellularLocation>
        <location evidence="3 17">Cytoplasm</location>
    </subcellularLocation>
</comment>
<dbReference type="Gene3D" id="3.30.43.10">
    <property type="entry name" value="Uridine Diphospho-n-acetylenolpyruvylglucosamine Reductase, domain 2"/>
    <property type="match status" value="1"/>
</dbReference>
<comment type="pathway">
    <text evidence="4 17">Cell wall biogenesis; peptidoglycan biosynthesis.</text>
</comment>
<proteinExistence type="inferred from homology"/>
<dbReference type="InterPro" id="IPR016166">
    <property type="entry name" value="FAD-bd_PCMH"/>
</dbReference>
<dbReference type="InterPro" id="IPR016167">
    <property type="entry name" value="FAD-bd_PCMH_sub1"/>
</dbReference>